<dbReference type="GO" id="GO:0016874">
    <property type="term" value="F:ligase activity"/>
    <property type="evidence" value="ECO:0007669"/>
    <property type="project" value="UniProtKB-KW"/>
</dbReference>
<feature type="transmembrane region" description="Helical" evidence="5">
    <location>
        <begin position="251"/>
        <end position="268"/>
    </location>
</feature>
<feature type="transmembrane region" description="Helical" evidence="5">
    <location>
        <begin position="46"/>
        <end position="69"/>
    </location>
</feature>
<keyword evidence="8" id="KW-1185">Reference proteome</keyword>
<comment type="caution">
    <text evidence="7">The sequence shown here is derived from an EMBL/GenBank/DDBJ whole genome shotgun (WGS) entry which is preliminary data.</text>
</comment>
<keyword evidence="2 5" id="KW-0812">Transmembrane</keyword>
<feature type="transmembrane region" description="Helical" evidence="5">
    <location>
        <begin position="376"/>
        <end position="393"/>
    </location>
</feature>
<keyword evidence="4 5" id="KW-0472">Membrane</keyword>
<keyword evidence="3 5" id="KW-1133">Transmembrane helix</keyword>
<feature type="transmembrane region" description="Helical" evidence="5">
    <location>
        <begin position="168"/>
        <end position="189"/>
    </location>
</feature>
<evidence type="ECO:0000256" key="3">
    <source>
        <dbReference type="ARBA" id="ARBA00022989"/>
    </source>
</evidence>
<accession>A0ABV8Q5K6</accession>
<dbReference type="PANTHER" id="PTHR37422:SF13">
    <property type="entry name" value="LIPOPOLYSACCHARIDE BIOSYNTHESIS PROTEIN PA4999-RELATED"/>
    <property type="match status" value="1"/>
</dbReference>
<name>A0ABV8Q5K6_9MICO</name>
<feature type="transmembrane region" description="Helical" evidence="5">
    <location>
        <begin position="399"/>
        <end position="421"/>
    </location>
</feature>
<feature type="transmembrane region" description="Helical" evidence="5">
    <location>
        <begin position="201"/>
        <end position="220"/>
    </location>
</feature>
<feature type="transmembrane region" description="Helical" evidence="5">
    <location>
        <begin position="275"/>
        <end position="292"/>
    </location>
</feature>
<evidence type="ECO:0000256" key="2">
    <source>
        <dbReference type="ARBA" id="ARBA00022692"/>
    </source>
</evidence>
<evidence type="ECO:0000256" key="5">
    <source>
        <dbReference type="SAM" id="Phobius"/>
    </source>
</evidence>
<feature type="transmembrane region" description="Helical" evidence="5">
    <location>
        <begin position="20"/>
        <end position="39"/>
    </location>
</feature>
<proteinExistence type="predicted"/>
<gene>
    <name evidence="7" type="ORF">ACFOYW_09880</name>
</gene>
<dbReference type="Proteomes" id="UP001595900">
    <property type="component" value="Unassembled WGS sequence"/>
</dbReference>
<feature type="transmembrane region" description="Helical" evidence="5">
    <location>
        <begin position="227"/>
        <end position="245"/>
    </location>
</feature>
<dbReference type="InterPro" id="IPR007016">
    <property type="entry name" value="O-antigen_ligase-rel_domated"/>
</dbReference>
<organism evidence="7 8">
    <name type="scientific">Gryllotalpicola reticulitermitis</name>
    <dbReference type="NCBI Taxonomy" id="1184153"/>
    <lineage>
        <taxon>Bacteria</taxon>
        <taxon>Bacillati</taxon>
        <taxon>Actinomycetota</taxon>
        <taxon>Actinomycetes</taxon>
        <taxon>Micrococcales</taxon>
        <taxon>Microbacteriaceae</taxon>
        <taxon>Gryllotalpicola</taxon>
    </lineage>
</organism>
<dbReference type="Pfam" id="PF04932">
    <property type="entry name" value="Wzy_C"/>
    <property type="match status" value="1"/>
</dbReference>
<evidence type="ECO:0000259" key="6">
    <source>
        <dbReference type="Pfam" id="PF04932"/>
    </source>
</evidence>
<dbReference type="InterPro" id="IPR051533">
    <property type="entry name" value="WaaL-like"/>
</dbReference>
<keyword evidence="7" id="KW-0436">Ligase</keyword>
<evidence type="ECO:0000256" key="1">
    <source>
        <dbReference type="ARBA" id="ARBA00004141"/>
    </source>
</evidence>
<feature type="transmembrane region" description="Helical" evidence="5">
    <location>
        <begin position="81"/>
        <end position="101"/>
    </location>
</feature>
<feature type="domain" description="O-antigen ligase-related" evidence="6">
    <location>
        <begin position="234"/>
        <end position="362"/>
    </location>
</feature>
<feature type="transmembrane region" description="Helical" evidence="5">
    <location>
        <begin position="139"/>
        <end position="156"/>
    </location>
</feature>
<feature type="transmembrane region" description="Helical" evidence="5">
    <location>
        <begin position="348"/>
        <end position="369"/>
    </location>
</feature>
<comment type="subcellular location">
    <subcellularLocation>
        <location evidence="1">Membrane</location>
        <topology evidence="1">Multi-pass membrane protein</topology>
    </subcellularLocation>
</comment>
<dbReference type="PANTHER" id="PTHR37422">
    <property type="entry name" value="TEICHURONIC ACID BIOSYNTHESIS PROTEIN TUAE"/>
    <property type="match status" value="1"/>
</dbReference>
<dbReference type="RefSeq" id="WP_390228762.1">
    <property type="nucleotide sequence ID" value="NZ_JBHSCN010000005.1"/>
</dbReference>
<evidence type="ECO:0000313" key="7">
    <source>
        <dbReference type="EMBL" id="MFC4243682.1"/>
    </source>
</evidence>
<evidence type="ECO:0000256" key="4">
    <source>
        <dbReference type="ARBA" id="ARBA00023136"/>
    </source>
</evidence>
<evidence type="ECO:0000313" key="8">
    <source>
        <dbReference type="Proteomes" id="UP001595900"/>
    </source>
</evidence>
<feature type="transmembrane region" description="Helical" evidence="5">
    <location>
        <begin position="113"/>
        <end position="133"/>
    </location>
</feature>
<sequence length="455" mass="48300">MALSDSLRDGRMAVTERFPAVAGIVAAVVVAATLGLLSARIGTWSIAVAIGILCVGIAAIDLALLPVVAMPLSLLSVRAGGVLSFSDVALAGATVVALFLLRRRGAMALQPLLWAGVGYLVAVIPDLVLNRYSANYVEWAHEVVLVLGSMVVGFVIGREGKAGSAFGLYTLACAVIGVIAGIAALRGFASSGAFTPVSLNALNKNAIGGSLAAALVIAFARPAWLHWRPWFSNLMVVCCALGVLASQSRQGMIGAVAGVIVVALRPVARRGGRARLVFLVAIPVLYLVYQQVTTQLNSADQFNSASQRLTWYAQTIEIWKTSPIFGVGLRWWYTARFGAAFQPPNAELEVLSCVGVVGLIAFLIMFAAGARALQRIPVEYGTVGMAVIATRFVQAQFDLYWVSGQSSFLWIVAGACVGVYVRERLRVDAADTALRVPSGTAVRRMLRAPRREAWR</sequence>
<dbReference type="EMBL" id="JBHSCN010000005">
    <property type="protein sequence ID" value="MFC4243682.1"/>
    <property type="molecule type" value="Genomic_DNA"/>
</dbReference>
<protein>
    <submittedName>
        <fullName evidence="7">O-antigen ligase family protein</fullName>
    </submittedName>
</protein>
<reference evidence="8" key="1">
    <citation type="journal article" date="2019" name="Int. J. Syst. Evol. Microbiol.">
        <title>The Global Catalogue of Microorganisms (GCM) 10K type strain sequencing project: providing services to taxonomists for standard genome sequencing and annotation.</title>
        <authorList>
            <consortium name="The Broad Institute Genomics Platform"/>
            <consortium name="The Broad Institute Genome Sequencing Center for Infectious Disease"/>
            <person name="Wu L."/>
            <person name="Ma J."/>
        </authorList>
    </citation>
    <scope>NUCLEOTIDE SEQUENCE [LARGE SCALE GENOMIC DNA]</scope>
    <source>
        <strain evidence="8">CGMCC 1.10363</strain>
    </source>
</reference>